<keyword evidence="5" id="KW-1185">Reference proteome</keyword>
<dbReference type="GO" id="GO:0140097">
    <property type="term" value="F:catalytic activity, acting on DNA"/>
    <property type="evidence" value="ECO:0007669"/>
    <property type="project" value="UniProtKB-ARBA"/>
</dbReference>
<dbReference type="InterPro" id="IPR013320">
    <property type="entry name" value="ConA-like_dom_sf"/>
</dbReference>
<reference evidence="4 5" key="1">
    <citation type="journal article" date="2018" name="Plant J.">
        <title>Genome sequences of Chlorella sorokiniana UTEX 1602 and Micractinium conductrix SAG 241.80: implications to maltose excretion by a green alga.</title>
        <authorList>
            <person name="Arriola M.B."/>
            <person name="Velmurugan N."/>
            <person name="Zhang Y."/>
            <person name="Plunkett M.H."/>
            <person name="Hondzo H."/>
            <person name="Barney B.M."/>
        </authorList>
    </citation>
    <scope>NUCLEOTIDE SEQUENCE [LARGE SCALE GENOMIC DNA]</scope>
    <source>
        <strain evidence="4 5">SAG 241.80</strain>
    </source>
</reference>
<gene>
    <name evidence="4" type="ORF">C2E20_7623</name>
</gene>
<dbReference type="SUPFAM" id="SSF49899">
    <property type="entry name" value="Concanavalin A-like lectins/glucanases"/>
    <property type="match status" value="3"/>
</dbReference>
<feature type="region of interest" description="Disordered" evidence="1">
    <location>
        <begin position="289"/>
        <end position="372"/>
    </location>
</feature>
<dbReference type="Pfam" id="PF13385">
    <property type="entry name" value="Laminin_G_3"/>
    <property type="match status" value="2"/>
</dbReference>
<dbReference type="Gene3D" id="2.60.120.200">
    <property type="match status" value="3"/>
</dbReference>
<dbReference type="EMBL" id="LHPF02000032">
    <property type="protein sequence ID" value="PSC68875.1"/>
    <property type="molecule type" value="Genomic_DNA"/>
</dbReference>
<dbReference type="SUPFAM" id="SSF48150">
    <property type="entry name" value="DNA-glycosylase"/>
    <property type="match status" value="1"/>
</dbReference>
<dbReference type="InterPro" id="IPR003265">
    <property type="entry name" value="HhH-GPD_domain"/>
</dbReference>
<feature type="compositionally biased region" description="Low complexity" evidence="1">
    <location>
        <begin position="1972"/>
        <end position="1990"/>
    </location>
</feature>
<accession>A0A2P6V470</accession>
<feature type="region of interest" description="Disordered" evidence="1">
    <location>
        <begin position="1"/>
        <end position="30"/>
    </location>
</feature>
<organism evidence="4 5">
    <name type="scientific">Micractinium conductrix</name>
    <dbReference type="NCBI Taxonomy" id="554055"/>
    <lineage>
        <taxon>Eukaryota</taxon>
        <taxon>Viridiplantae</taxon>
        <taxon>Chlorophyta</taxon>
        <taxon>core chlorophytes</taxon>
        <taxon>Trebouxiophyceae</taxon>
        <taxon>Chlorellales</taxon>
        <taxon>Chlorellaceae</taxon>
        <taxon>Chlorella clade</taxon>
        <taxon>Micractinium</taxon>
    </lineage>
</organism>
<dbReference type="CDD" id="cd00056">
    <property type="entry name" value="ENDO3c"/>
    <property type="match status" value="1"/>
</dbReference>
<feature type="region of interest" description="Disordered" evidence="1">
    <location>
        <begin position="754"/>
        <end position="816"/>
    </location>
</feature>
<dbReference type="STRING" id="554055.A0A2P6V470"/>
<feature type="region of interest" description="Disordered" evidence="1">
    <location>
        <begin position="832"/>
        <end position="853"/>
    </location>
</feature>
<keyword evidence="2" id="KW-0472">Membrane</keyword>
<protein>
    <recommendedName>
        <fullName evidence="3">HhH-GPD domain-containing protein</fullName>
    </recommendedName>
</protein>
<dbReference type="OrthoDB" id="510012at2759"/>
<feature type="compositionally biased region" description="Polar residues" evidence="1">
    <location>
        <begin position="2018"/>
        <end position="2047"/>
    </location>
</feature>
<evidence type="ECO:0000313" key="5">
    <source>
        <dbReference type="Proteomes" id="UP000239649"/>
    </source>
</evidence>
<name>A0A2P6V470_9CHLO</name>
<dbReference type="Pfam" id="PF00730">
    <property type="entry name" value="HhH-GPD"/>
    <property type="match status" value="1"/>
</dbReference>
<dbReference type="GO" id="GO:0016787">
    <property type="term" value="F:hydrolase activity"/>
    <property type="evidence" value="ECO:0007669"/>
    <property type="project" value="UniProtKB-ARBA"/>
</dbReference>
<evidence type="ECO:0000313" key="4">
    <source>
        <dbReference type="EMBL" id="PSC68875.1"/>
    </source>
</evidence>
<keyword evidence="2" id="KW-0812">Transmembrane</keyword>
<feature type="compositionally biased region" description="Low complexity" evidence="1">
    <location>
        <begin position="832"/>
        <end position="846"/>
    </location>
</feature>
<feature type="region of interest" description="Disordered" evidence="1">
    <location>
        <begin position="1933"/>
        <end position="1952"/>
    </location>
</feature>
<feature type="region of interest" description="Disordered" evidence="1">
    <location>
        <begin position="1970"/>
        <end position="2083"/>
    </location>
</feature>
<dbReference type="GO" id="GO:0006284">
    <property type="term" value="P:base-excision repair"/>
    <property type="evidence" value="ECO:0007669"/>
    <property type="project" value="InterPro"/>
</dbReference>
<evidence type="ECO:0000259" key="3">
    <source>
        <dbReference type="SMART" id="SM00478"/>
    </source>
</evidence>
<dbReference type="Gene3D" id="1.10.340.30">
    <property type="entry name" value="Hypothetical protein, domain 2"/>
    <property type="match status" value="1"/>
</dbReference>
<dbReference type="PANTHER" id="PTHR47203:SF1">
    <property type="entry name" value="HYPOTHETICAL BASE EXCISION DNA REPAIR PROTEIN (EUROFUNG)"/>
    <property type="match status" value="1"/>
</dbReference>
<dbReference type="Gene3D" id="1.10.1670.10">
    <property type="entry name" value="Helix-hairpin-Helix base-excision DNA repair enzymes (C-terminal)"/>
    <property type="match status" value="1"/>
</dbReference>
<comment type="caution">
    <text evidence="4">The sequence shown here is derived from an EMBL/GenBank/DDBJ whole genome shotgun (WGS) entry which is preliminary data.</text>
</comment>
<dbReference type="Proteomes" id="UP000239649">
    <property type="component" value="Unassembled WGS sequence"/>
</dbReference>
<dbReference type="InterPro" id="IPR023170">
    <property type="entry name" value="HhH_base_excis_C"/>
</dbReference>
<sequence length="2083" mass="216568">MPATIKQEPVDEGALVKQEASSPGVKQEPLHTSGSMLAARAAAAPGPYPQWPSPTAAACHAVVERLAAMHGLPSRQRAASGGAPQVGCEEKRTVLDSLVRTLLSQNTTDTTSGRAFASLKERFPSWQQVAAAPLPELADSIRVGGLADIKATRIQAILHTLAAERGEMSLEHLRAAAPEAVHSELGRFKGVGKKTIACVQLFALERPDFAVDTHVWEITKTLGWAPSNCSRDQAYDHLNARVPDELKYDLHVLLVRHGKACPACAKAGSAKAASAAAKAVDCPLADFKPPRSQLQAASPAAEASRKGKVKQQQRRQGEEPAGAAGKERKKGDEAATGAAAAPEKSKQRRGKLPGGAAGGKRRKEPAQGTAGSNAVYFPLTGANLSADWPPGASFEGQAANATWEADPDFGDVLTCAKANASHVVLPGLSYGQEGPFAIAVWAKMQPEDGLGMEYLLRRSASAAPPQVALYIPERSHPSFGVVRAIVRDSTDTFTNSSGDPTTSVPFFLDSNGCVADAACAAPGNTSLFAGDGAWHLLGLSTQPDGGKGFRLYIDGRLAAEVVEGQLYQDSEGFNKTATGGAPLDPADGNLTLCGRADLDPERFFTGSLAHLFVWNSSVTEEEMMQIYQARPAMAGAATAAPADAAPAPEGPPTPEECTVPCADIGSGVWMCRNGSGELVVCPGSQPDPAAVAAEGSPATPAAACVTNCEAVDGLQFCFTADSQPLPCAPGSASGLPPSAAAESPAIADRMTFPGTNATDPASSSEEPTISRNITYPATGEPTISRNLTYPATGEPTISRNLTYPATGEPTISPNMTYPATGEPTISPNITYPATAAGPDAAASSDTPQAAQLAGHPLCSPQPLQGISTLQSCGEGYACAPLSAEQLAANFGAALPLGVGDIGACAYAPQGLLLPDPRDVPPAMAFFPLASQTLQSFPLPTYSGHSTSAGVAAEPTFGAALRCTVDDLDIVALDPVQYGRSGAFSVNLWFKPNNMSGLWGGVGWGDGLSYLFSHRGTDLNATAASQTGFGPNQIQIFLPNRAHPAYGVLRVVVKDYNDVDTFETWLDSDGTVAFPGGPRAVPASSAITPGQWHAVTVTAQPGAPAAKGYRVYLNGQLVNQIGEDKVAFTPDGIRVPVDGGDPLVLDGNPVLCARSDDPVGRHYDGELAHLSLFDVALEEEQVVQLYQAVADRMVPTGSEPTTATEELPVISPAGQQNVTRATVSGRQCQFPALYNGEMIQHCVEEGVWEACVTQQELTSGQGYGPSANRTTVDGEACVFPATFANQTLTDCASLQQDGPEMCRTEGGTWKQCEVAGLPAGEPLTAGDPTAVVTDQGVQCQLPLRYRGVQIEGCLSILASPLCWGVETNAWEGCPESSTEQEPVGGMLGVNVGASVIPTVPLRARQTTDGDACALPTVYEGEVLDDCVDMNGTSSCLNGARQWRACSTRSDPLPADDQGRLLVAQRWTRENQPCLLPAVYGGRLWFDCVHVPSGNGTLEACPTVNAEWERCSDVELFSANATNPLPFSPLNTMNRTAPGLEGELCPVLPSDAPWPDANCLEGMICAPLPDLSDNITTGVEGLGYCVRQPVGGTKGVLQYLQTAKAPVPLAFFPLTGGSLESLLLPSYGGGLRGFPAPSWERDDTFGGVLNCSRSGNSAVVLDTVPYASNGSFAISMWMRRVPGGGEEGPLFSYLFSHVGAGQRSAGQAPNQVALFLANREHPSYGVLRAIVTDANDTSEVLTYLDSDGRLNSNMGSRKPKQDLNDGRWHMVTVSTHVNDTAGYALFIDGVQVGSLQQDSRTDEGTPANATAGDPAQLSSSIYLCSRYDGDPDRFYDGSVAHLMLWNKPLTPQQVRRATLHGGGVMFTLYSADAVPQLAAADVIPPSGGDGGLSAGEITGIVLASLGGAMALATLGVLGVAHYRRNSKGKHFERYYDDAEGGVPPPARGAPTVPPAALPAALSIQLSNGKSFSVGGSDRGSAGSEAGAAGAESQLPRYHSALSAVSTEVGGQPSGVPRLPTTASGAGSSSDVSPFATAPSSIAGGSTAGDSVTVEPGRRGLFGRGGSARVVLPGVSEADPRSPFEP</sequence>
<evidence type="ECO:0000256" key="1">
    <source>
        <dbReference type="SAM" id="MobiDB-lite"/>
    </source>
</evidence>
<dbReference type="SMART" id="SM00478">
    <property type="entry name" value="ENDO3c"/>
    <property type="match status" value="1"/>
</dbReference>
<dbReference type="PANTHER" id="PTHR47203">
    <property type="match status" value="1"/>
</dbReference>
<feature type="transmembrane region" description="Helical" evidence="2">
    <location>
        <begin position="1898"/>
        <end position="1918"/>
    </location>
</feature>
<keyword evidence="2" id="KW-1133">Transmembrane helix</keyword>
<feature type="domain" description="HhH-GPD" evidence="3">
    <location>
        <begin position="103"/>
        <end position="260"/>
    </location>
</feature>
<dbReference type="InterPro" id="IPR011257">
    <property type="entry name" value="DNA_glycosylase"/>
</dbReference>
<feature type="compositionally biased region" description="Pro residues" evidence="1">
    <location>
        <begin position="1940"/>
        <end position="1952"/>
    </location>
</feature>
<evidence type="ECO:0000256" key="2">
    <source>
        <dbReference type="SAM" id="Phobius"/>
    </source>
</evidence>
<proteinExistence type="predicted"/>